<sequence length="372" mass="40679">MRIVHCFRAPVGGVFRHVRDLCEAQIAEGHDLGIVCDSNTGGPHEDRLIAEIAPKLALGLIRTPMQRHIGPGDITASRRTLKALKRMRPDILHGHGAKGGFYSRTFGTLMRAGGQSVARLYSPHGGSLHYDPKSAAGRVYFGIERMLERLTDHLVFVSDYERRTYEDKVGVPRCPSTVVYNGLREEEFEPVEPADGASDFLFVGTMRDLKGPDLFLLALKSVEDKTGRALTATLVGDGADLPRYRQLAESLEFGERVQFLPAMSAREAFRLGRLMVVPSRAESMPYIVLEALAAGKSLIATKVGGIPEIFGPSSPALCMPSADSLVAAMEQALADESAWRKLMPGREALVARFSLGAMARNISRIYQECLSP</sequence>
<organism evidence="3 4">
    <name type="scientific">Chelativorans composti</name>
    <dbReference type="NCBI Taxonomy" id="768533"/>
    <lineage>
        <taxon>Bacteria</taxon>
        <taxon>Pseudomonadati</taxon>
        <taxon>Pseudomonadota</taxon>
        <taxon>Alphaproteobacteria</taxon>
        <taxon>Hyphomicrobiales</taxon>
        <taxon>Phyllobacteriaceae</taxon>
        <taxon>Chelativorans</taxon>
    </lineage>
</organism>
<gene>
    <name evidence="3" type="ORF">ACFSMZ_03905</name>
</gene>
<dbReference type="CDD" id="cd03801">
    <property type="entry name" value="GT4_PimA-like"/>
    <property type="match status" value="1"/>
</dbReference>
<dbReference type="GO" id="GO:0016757">
    <property type="term" value="F:glycosyltransferase activity"/>
    <property type="evidence" value="ECO:0007669"/>
    <property type="project" value="UniProtKB-KW"/>
</dbReference>
<comment type="caution">
    <text evidence="3">The sequence shown here is derived from an EMBL/GenBank/DDBJ whole genome shotgun (WGS) entry which is preliminary data.</text>
</comment>
<proteinExistence type="predicted"/>
<dbReference type="PANTHER" id="PTHR12526">
    <property type="entry name" value="GLYCOSYLTRANSFERASE"/>
    <property type="match status" value="1"/>
</dbReference>
<dbReference type="EMBL" id="JBHUIR010000016">
    <property type="protein sequence ID" value="MFD2258905.1"/>
    <property type="molecule type" value="Genomic_DNA"/>
</dbReference>
<dbReference type="InterPro" id="IPR001296">
    <property type="entry name" value="Glyco_trans_1"/>
</dbReference>
<dbReference type="Proteomes" id="UP001597373">
    <property type="component" value="Unassembled WGS sequence"/>
</dbReference>
<dbReference type="PANTHER" id="PTHR12526:SF637">
    <property type="entry name" value="GLYCOSYLTRANSFERASE EPSF-RELATED"/>
    <property type="match status" value="1"/>
</dbReference>
<feature type="domain" description="Glycosyl transferase family 1" evidence="1">
    <location>
        <begin position="185"/>
        <end position="337"/>
    </location>
</feature>
<name>A0ABW5DDZ4_9HYPH</name>
<dbReference type="Pfam" id="PF00534">
    <property type="entry name" value="Glycos_transf_1"/>
    <property type="match status" value="1"/>
</dbReference>
<dbReference type="Pfam" id="PF13439">
    <property type="entry name" value="Glyco_transf_4"/>
    <property type="match status" value="1"/>
</dbReference>
<dbReference type="RefSeq" id="WP_345099627.1">
    <property type="nucleotide sequence ID" value="NZ_BAABGS010000067.1"/>
</dbReference>
<keyword evidence="4" id="KW-1185">Reference proteome</keyword>
<dbReference type="InterPro" id="IPR028098">
    <property type="entry name" value="Glyco_trans_4-like_N"/>
</dbReference>
<dbReference type="SUPFAM" id="SSF53756">
    <property type="entry name" value="UDP-Glycosyltransferase/glycogen phosphorylase"/>
    <property type="match status" value="1"/>
</dbReference>
<protein>
    <submittedName>
        <fullName evidence="3">Glycosyltransferase family 4 protein</fullName>
        <ecNumber evidence="3">2.4.-.-</ecNumber>
    </submittedName>
</protein>
<dbReference type="EC" id="2.4.-.-" evidence="3"/>
<evidence type="ECO:0000313" key="3">
    <source>
        <dbReference type="EMBL" id="MFD2258905.1"/>
    </source>
</evidence>
<reference evidence="4" key="1">
    <citation type="journal article" date="2019" name="Int. J. Syst. Evol. Microbiol.">
        <title>The Global Catalogue of Microorganisms (GCM) 10K type strain sequencing project: providing services to taxonomists for standard genome sequencing and annotation.</title>
        <authorList>
            <consortium name="The Broad Institute Genomics Platform"/>
            <consortium name="The Broad Institute Genome Sequencing Center for Infectious Disease"/>
            <person name="Wu L."/>
            <person name="Ma J."/>
        </authorList>
    </citation>
    <scope>NUCLEOTIDE SEQUENCE [LARGE SCALE GENOMIC DNA]</scope>
    <source>
        <strain evidence="4">KCTC 23707</strain>
    </source>
</reference>
<keyword evidence="3" id="KW-0808">Transferase</keyword>
<evidence type="ECO:0000313" key="4">
    <source>
        <dbReference type="Proteomes" id="UP001597373"/>
    </source>
</evidence>
<feature type="domain" description="Glycosyltransferase subfamily 4-like N-terminal" evidence="2">
    <location>
        <begin position="11"/>
        <end position="183"/>
    </location>
</feature>
<dbReference type="Gene3D" id="3.40.50.2000">
    <property type="entry name" value="Glycogen Phosphorylase B"/>
    <property type="match status" value="2"/>
</dbReference>
<evidence type="ECO:0000259" key="1">
    <source>
        <dbReference type="Pfam" id="PF00534"/>
    </source>
</evidence>
<keyword evidence="3" id="KW-0328">Glycosyltransferase</keyword>
<evidence type="ECO:0000259" key="2">
    <source>
        <dbReference type="Pfam" id="PF13439"/>
    </source>
</evidence>
<accession>A0ABW5DDZ4</accession>